<dbReference type="EMBL" id="JAATVY010000026">
    <property type="protein sequence ID" value="NJC73146.1"/>
    <property type="molecule type" value="Genomic_DNA"/>
</dbReference>
<evidence type="ECO:0000256" key="7">
    <source>
        <dbReference type="SAM" id="Phobius"/>
    </source>
</evidence>
<feature type="transmembrane region" description="Helical" evidence="7">
    <location>
        <begin position="317"/>
        <end position="338"/>
    </location>
</feature>
<evidence type="ECO:0000256" key="2">
    <source>
        <dbReference type="ARBA" id="ARBA00007977"/>
    </source>
</evidence>
<feature type="transmembrane region" description="Helical" evidence="7">
    <location>
        <begin position="69"/>
        <end position="88"/>
    </location>
</feature>
<dbReference type="InterPro" id="IPR018383">
    <property type="entry name" value="UPF0324_pro"/>
</dbReference>
<evidence type="ECO:0000256" key="6">
    <source>
        <dbReference type="ARBA" id="ARBA00023136"/>
    </source>
</evidence>
<protein>
    <submittedName>
        <fullName evidence="8">Sulfate exporter family transporter</fullName>
    </submittedName>
</protein>
<name>A0ABX0Y424_9ACTN</name>
<keyword evidence="6 7" id="KW-0472">Membrane</keyword>
<keyword evidence="9" id="KW-1185">Reference proteome</keyword>
<dbReference type="Pfam" id="PF03601">
    <property type="entry name" value="Cons_hypoth698"/>
    <property type="match status" value="1"/>
</dbReference>
<accession>A0ABX0Y424</accession>
<feature type="transmembrane region" description="Helical" evidence="7">
    <location>
        <begin position="258"/>
        <end position="278"/>
    </location>
</feature>
<evidence type="ECO:0000256" key="3">
    <source>
        <dbReference type="ARBA" id="ARBA00022475"/>
    </source>
</evidence>
<evidence type="ECO:0000313" key="8">
    <source>
        <dbReference type="EMBL" id="NJC73146.1"/>
    </source>
</evidence>
<gene>
    <name evidence="8" type="ORF">HC031_26005</name>
</gene>
<evidence type="ECO:0000256" key="1">
    <source>
        <dbReference type="ARBA" id="ARBA00004651"/>
    </source>
</evidence>
<comment type="caution">
    <text evidence="8">The sequence shown here is derived from an EMBL/GenBank/DDBJ whole genome shotgun (WGS) entry which is preliminary data.</text>
</comment>
<keyword evidence="3" id="KW-1003">Cell membrane</keyword>
<comment type="similarity">
    <text evidence="2">Belongs to the UPF0324 family.</text>
</comment>
<feature type="transmembrane region" description="Helical" evidence="7">
    <location>
        <begin position="188"/>
        <end position="210"/>
    </location>
</feature>
<keyword evidence="5 7" id="KW-1133">Transmembrane helix</keyword>
<feature type="transmembrane region" description="Helical" evidence="7">
    <location>
        <begin position="284"/>
        <end position="305"/>
    </location>
</feature>
<dbReference type="PANTHER" id="PTHR30106:SF1">
    <property type="entry name" value="UPF0324 MEMBRANE PROTEIN FN0533"/>
    <property type="match status" value="1"/>
</dbReference>
<comment type="subcellular location">
    <subcellularLocation>
        <location evidence="1">Cell membrane</location>
        <topology evidence="1">Multi-pass membrane protein</topology>
    </subcellularLocation>
</comment>
<proteinExistence type="inferred from homology"/>
<evidence type="ECO:0000256" key="5">
    <source>
        <dbReference type="ARBA" id="ARBA00022989"/>
    </source>
</evidence>
<keyword evidence="4 7" id="KW-0812">Transmembrane</keyword>
<reference evidence="8 9" key="1">
    <citation type="submission" date="2020-03" db="EMBL/GenBank/DDBJ databases">
        <title>WGS of the type strain of Planosporangium spp.</title>
        <authorList>
            <person name="Thawai C."/>
        </authorList>
    </citation>
    <scope>NUCLEOTIDE SEQUENCE [LARGE SCALE GENOMIC DNA]</scope>
    <source>
        <strain evidence="8 9">TBRC 5610</strain>
    </source>
</reference>
<feature type="transmembrane region" description="Helical" evidence="7">
    <location>
        <begin position="128"/>
        <end position="149"/>
    </location>
</feature>
<dbReference type="PANTHER" id="PTHR30106">
    <property type="entry name" value="INNER MEMBRANE PROTEIN YEIH-RELATED"/>
    <property type="match status" value="1"/>
</dbReference>
<organism evidence="8 9">
    <name type="scientific">Planosporangium thailandense</name>
    <dbReference type="NCBI Taxonomy" id="765197"/>
    <lineage>
        <taxon>Bacteria</taxon>
        <taxon>Bacillati</taxon>
        <taxon>Actinomycetota</taxon>
        <taxon>Actinomycetes</taxon>
        <taxon>Micromonosporales</taxon>
        <taxon>Micromonosporaceae</taxon>
        <taxon>Planosporangium</taxon>
    </lineage>
</organism>
<feature type="transmembrane region" description="Helical" evidence="7">
    <location>
        <begin position="216"/>
        <end position="238"/>
    </location>
</feature>
<feature type="transmembrane region" description="Helical" evidence="7">
    <location>
        <begin position="155"/>
        <end position="181"/>
    </location>
</feature>
<evidence type="ECO:0000313" key="9">
    <source>
        <dbReference type="Proteomes" id="UP000722989"/>
    </source>
</evidence>
<feature type="transmembrane region" description="Helical" evidence="7">
    <location>
        <begin position="39"/>
        <end position="57"/>
    </location>
</feature>
<evidence type="ECO:0000256" key="4">
    <source>
        <dbReference type="ARBA" id="ARBA00022692"/>
    </source>
</evidence>
<feature type="transmembrane region" description="Helical" evidence="7">
    <location>
        <begin position="94"/>
        <end position="116"/>
    </location>
</feature>
<dbReference type="Proteomes" id="UP000722989">
    <property type="component" value="Unassembled WGS sequence"/>
</dbReference>
<sequence length="341" mass="34092">MTFHAPVRARPVRRLLPGLAIAAVIGCLATGIGRLLPVVGAPVIAIALGALAGRWARGAGWAVAAGSRLAGRYVLQAAIVVFGAGLSLTSVLRVGVASLPVMLGTLAACGVMALVAGRLLRVDDDLRLLIGAGTGICGASAIGAVAPVIGAGEAAVGYAMSTIFVFNVAAVIVFPVVGHLLGLSAHGFGLWAGTAINDTSSVTAAGYAYGPAAGDYAIVVKLCRSLMIIPVVLAVSVLRHRRGTAGTHAAGRPPVRRLVPPFLLLFLLAALANTVGAVPHDAHAALGFTATLGVAVAMAGVGLDLRLAELRRAGVRPLLLGVVLSVTVALTGLGLQAVTGR</sequence>